<comment type="subcellular location">
    <subcellularLocation>
        <location evidence="1">Membrane</location>
    </subcellularLocation>
</comment>
<dbReference type="AlphaFoldDB" id="A0A8J2ZMP3"/>
<feature type="transmembrane region" description="Helical" evidence="5">
    <location>
        <begin position="45"/>
        <end position="73"/>
    </location>
</feature>
<evidence type="ECO:0008006" key="8">
    <source>
        <dbReference type="Google" id="ProtNLM"/>
    </source>
</evidence>
<dbReference type="Proteomes" id="UP000617145">
    <property type="component" value="Unassembled WGS sequence"/>
</dbReference>
<evidence type="ECO:0000256" key="4">
    <source>
        <dbReference type="ARBA" id="ARBA00023136"/>
    </source>
</evidence>
<name>A0A8J2ZMP3_9RHOB</name>
<dbReference type="Pfam" id="PF01124">
    <property type="entry name" value="MAPEG"/>
    <property type="match status" value="1"/>
</dbReference>
<reference evidence="6" key="1">
    <citation type="journal article" date="2014" name="Int. J. Syst. Evol. Microbiol.">
        <title>Complete genome sequence of Corynebacterium casei LMG S-19264T (=DSM 44701T), isolated from a smear-ripened cheese.</title>
        <authorList>
            <consortium name="US DOE Joint Genome Institute (JGI-PGF)"/>
            <person name="Walter F."/>
            <person name="Albersmeier A."/>
            <person name="Kalinowski J."/>
            <person name="Ruckert C."/>
        </authorList>
    </citation>
    <scope>NUCLEOTIDE SEQUENCE</scope>
    <source>
        <strain evidence="6">CGMCC 1.15762</strain>
    </source>
</reference>
<keyword evidence="4 5" id="KW-0472">Membrane</keyword>
<feature type="transmembrane region" description="Helical" evidence="5">
    <location>
        <begin position="93"/>
        <end position="110"/>
    </location>
</feature>
<dbReference type="SUPFAM" id="SSF161084">
    <property type="entry name" value="MAPEG domain-like"/>
    <property type="match status" value="1"/>
</dbReference>
<dbReference type="PANTHER" id="PTHR35371:SF1">
    <property type="entry name" value="BLR7753 PROTEIN"/>
    <property type="match status" value="1"/>
</dbReference>
<keyword evidence="7" id="KW-1185">Reference proteome</keyword>
<keyword evidence="3 5" id="KW-1133">Transmembrane helix</keyword>
<dbReference type="PANTHER" id="PTHR35371">
    <property type="entry name" value="INNER MEMBRANE PROTEIN"/>
    <property type="match status" value="1"/>
</dbReference>
<organism evidence="6 7">
    <name type="scientific">Salipiger pallidus</name>
    <dbReference type="NCBI Taxonomy" id="1775170"/>
    <lineage>
        <taxon>Bacteria</taxon>
        <taxon>Pseudomonadati</taxon>
        <taxon>Pseudomonadota</taxon>
        <taxon>Alphaproteobacteria</taxon>
        <taxon>Rhodobacterales</taxon>
        <taxon>Roseobacteraceae</taxon>
        <taxon>Salipiger</taxon>
    </lineage>
</organism>
<keyword evidence="2 5" id="KW-0812">Transmembrane</keyword>
<dbReference type="GO" id="GO:0016020">
    <property type="term" value="C:membrane"/>
    <property type="evidence" value="ECO:0007669"/>
    <property type="project" value="UniProtKB-SubCell"/>
</dbReference>
<dbReference type="Gene3D" id="1.20.120.550">
    <property type="entry name" value="Membrane associated eicosanoid/glutathione metabolism-like domain"/>
    <property type="match status" value="1"/>
</dbReference>
<dbReference type="InterPro" id="IPR023352">
    <property type="entry name" value="MAPEG-like_dom_sf"/>
</dbReference>
<evidence type="ECO:0000256" key="3">
    <source>
        <dbReference type="ARBA" id="ARBA00022989"/>
    </source>
</evidence>
<comment type="caution">
    <text evidence="6">The sequence shown here is derived from an EMBL/GenBank/DDBJ whole genome shotgun (WGS) entry which is preliminary data.</text>
</comment>
<evidence type="ECO:0000256" key="5">
    <source>
        <dbReference type="SAM" id="Phobius"/>
    </source>
</evidence>
<gene>
    <name evidence="6" type="ORF">GCM10011415_33950</name>
</gene>
<proteinExistence type="predicted"/>
<sequence length="111" mass="11954">MALFSVLAQKQVGRRYAMSPRDEGRQLSGMAGRAHRAMNNHFEGLILFGIAALTVSFADAGSAVTALAAGIYLLARILYVPAYLFGWTPWRSLIWIVGLAATATMLIAALL</sequence>
<evidence type="ECO:0000256" key="2">
    <source>
        <dbReference type="ARBA" id="ARBA00022692"/>
    </source>
</evidence>
<dbReference type="EMBL" id="BMJV01000007">
    <property type="protein sequence ID" value="GGG81593.1"/>
    <property type="molecule type" value="Genomic_DNA"/>
</dbReference>
<evidence type="ECO:0000313" key="7">
    <source>
        <dbReference type="Proteomes" id="UP000617145"/>
    </source>
</evidence>
<accession>A0A8J2ZMP3</accession>
<reference evidence="6" key="2">
    <citation type="submission" date="2020-09" db="EMBL/GenBank/DDBJ databases">
        <authorList>
            <person name="Sun Q."/>
            <person name="Zhou Y."/>
        </authorList>
    </citation>
    <scope>NUCLEOTIDE SEQUENCE</scope>
    <source>
        <strain evidence="6">CGMCC 1.15762</strain>
    </source>
</reference>
<evidence type="ECO:0000313" key="6">
    <source>
        <dbReference type="EMBL" id="GGG81593.1"/>
    </source>
</evidence>
<protein>
    <recommendedName>
        <fullName evidence="8">MAPEG family protein</fullName>
    </recommendedName>
</protein>
<dbReference type="InterPro" id="IPR001129">
    <property type="entry name" value="Membr-assoc_MAPEG"/>
</dbReference>
<evidence type="ECO:0000256" key="1">
    <source>
        <dbReference type="ARBA" id="ARBA00004370"/>
    </source>
</evidence>